<accession>A0A166TW46</accession>
<evidence type="ECO:0000256" key="5">
    <source>
        <dbReference type="ARBA" id="ARBA00022833"/>
    </source>
</evidence>
<evidence type="ECO:0000256" key="6">
    <source>
        <dbReference type="ARBA" id="ARBA00023242"/>
    </source>
</evidence>
<evidence type="ECO:0000256" key="8">
    <source>
        <dbReference type="SAM" id="MobiDB-lite"/>
    </source>
</evidence>
<feature type="domain" description="C2H2-type" evidence="9">
    <location>
        <begin position="1"/>
        <end position="21"/>
    </location>
</feature>
<dbReference type="AlphaFoldDB" id="A0A166TW46"/>
<dbReference type="GO" id="GO:0008270">
    <property type="term" value="F:zinc ion binding"/>
    <property type="evidence" value="ECO:0007669"/>
    <property type="project" value="UniProtKB-KW"/>
</dbReference>
<dbReference type="FunFam" id="3.30.160.60:FF:002343">
    <property type="entry name" value="Zinc finger protein 33A"/>
    <property type="match status" value="1"/>
</dbReference>
<feature type="non-terminal residue" evidence="10">
    <location>
        <position position="176"/>
    </location>
</feature>
<evidence type="ECO:0000313" key="11">
    <source>
        <dbReference type="Proteomes" id="UP000076532"/>
    </source>
</evidence>
<feature type="compositionally biased region" description="Basic and acidic residues" evidence="8">
    <location>
        <begin position="88"/>
        <end position="97"/>
    </location>
</feature>
<reference evidence="10 11" key="1">
    <citation type="journal article" date="2016" name="Mol. Biol. Evol.">
        <title>Comparative Genomics of Early-Diverging Mushroom-Forming Fungi Provides Insights into the Origins of Lignocellulose Decay Capabilities.</title>
        <authorList>
            <person name="Nagy L.G."/>
            <person name="Riley R."/>
            <person name="Tritt A."/>
            <person name="Adam C."/>
            <person name="Daum C."/>
            <person name="Floudas D."/>
            <person name="Sun H."/>
            <person name="Yadav J.S."/>
            <person name="Pangilinan J."/>
            <person name="Larsson K.H."/>
            <person name="Matsuura K."/>
            <person name="Barry K."/>
            <person name="Labutti K."/>
            <person name="Kuo R."/>
            <person name="Ohm R.A."/>
            <person name="Bhattacharya S.S."/>
            <person name="Shirouzu T."/>
            <person name="Yoshinaga Y."/>
            <person name="Martin F.M."/>
            <person name="Grigoriev I.V."/>
            <person name="Hibbett D.S."/>
        </authorList>
    </citation>
    <scope>NUCLEOTIDE SEQUENCE [LARGE SCALE GENOMIC DNA]</scope>
    <source>
        <strain evidence="10 11">CBS 109695</strain>
    </source>
</reference>
<feature type="domain" description="C2H2-type" evidence="9">
    <location>
        <begin position="22"/>
        <end position="49"/>
    </location>
</feature>
<dbReference type="OrthoDB" id="10018191at2759"/>
<evidence type="ECO:0000256" key="4">
    <source>
        <dbReference type="ARBA" id="ARBA00022771"/>
    </source>
</evidence>
<dbReference type="Pfam" id="PF00096">
    <property type="entry name" value="zf-C2H2"/>
    <property type="match status" value="1"/>
</dbReference>
<keyword evidence="6" id="KW-0539">Nucleus</keyword>
<evidence type="ECO:0000259" key="9">
    <source>
        <dbReference type="PROSITE" id="PS50157"/>
    </source>
</evidence>
<evidence type="ECO:0000313" key="10">
    <source>
        <dbReference type="EMBL" id="KZP31047.1"/>
    </source>
</evidence>
<feature type="region of interest" description="Disordered" evidence="8">
    <location>
        <begin position="126"/>
        <end position="176"/>
    </location>
</feature>
<dbReference type="STRING" id="436010.A0A166TW46"/>
<dbReference type="GO" id="GO:0000981">
    <property type="term" value="F:DNA-binding transcription factor activity, RNA polymerase II-specific"/>
    <property type="evidence" value="ECO:0007669"/>
    <property type="project" value="InterPro"/>
</dbReference>
<dbReference type="InterPro" id="IPR013087">
    <property type="entry name" value="Znf_C2H2_type"/>
</dbReference>
<feature type="compositionally biased region" description="Polar residues" evidence="8">
    <location>
        <begin position="143"/>
        <end position="166"/>
    </location>
</feature>
<dbReference type="Gene3D" id="3.30.160.60">
    <property type="entry name" value="Classic Zinc Finger"/>
    <property type="match status" value="2"/>
</dbReference>
<organism evidence="10 11">
    <name type="scientific">Athelia psychrophila</name>
    <dbReference type="NCBI Taxonomy" id="1759441"/>
    <lineage>
        <taxon>Eukaryota</taxon>
        <taxon>Fungi</taxon>
        <taxon>Dikarya</taxon>
        <taxon>Basidiomycota</taxon>
        <taxon>Agaricomycotina</taxon>
        <taxon>Agaricomycetes</taxon>
        <taxon>Agaricomycetidae</taxon>
        <taxon>Atheliales</taxon>
        <taxon>Atheliaceae</taxon>
        <taxon>Athelia</taxon>
    </lineage>
</organism>
<comment type="subcellular location">
    <subcellularLocation>
        <location evidence="1">Nucleus</location>
    </subcellularLocation>
</comment>
<evidence type="ECO:0000256" key="1">
    <source>
        <dbReference type="ARBA" id="ARBA00004123"/>
    </source>
</evidence>
<evidence type="ECO:0000256" key="7">
    <source>
        <dbReference type="PROSITE-ProRule" id="PRU00042"/>
    </source>
</evidence>
<dbReference type="PROSITE" id="PS50157">
    <property type="entry name" value="ZINC_FINGER_C2H2_2"/>
    <property type="match status" value="2"/>
</dbReference>
<keyword evidence="2" id="KW-0479">Metal-binding</keyword>
<sequence>MVFSRSEHLARHIRKHTGERPFTCHCGKQFSRLDNLRQHAQTVHADRLDRNEQMMRDLTSLHATMAATKTAVKHQLMATGGDNLAIKQEDDHGDSFRSRPGTSAGYEGAHNGIIYQGGTNWFPSHSSFQSSHSFRDDNRHSFRTTNQQTSHPFRSPADNQTRSGTGQPFRGSHAPA</sequence>
<keyword evidence="4 7" id="KW-0863">Zinc-finger</keyword>
<proteinExistence type="predicted"/>
<dbReference type="EMBL" id="KV417491">
    <property type="protein sequence ID" value="KZP31047.1"/>
    <property type="molecule type" value="Genomic_DNA"/>
</dbReference>
<dbReference type="Proteomes" id="UP000076532">
    <property type="component" value="Unassembled WGS sequence"/>
</dbReference>
<keyword evidence="3" id="KW-0677">Repeat</keyword>
<dbReference type="PANTHER" id="PTHR40626">
    <property type="entry name" value="MIP31509P"/>
    <property type="match status" value="1"/>
</dbReference>
<dbReference type="InterPro" id="IPR051059">
    <property type="entry name" value="VerF-like"/>
</dbReference>
<dbReference type="GO" id="GO:0000978">
    <property type="term" value="F:RNA polymerase II cis-regulatory region sequence-specific DNA binding"/>
    <property type="evidence" value="ECO:0007669"/>
    <property type="project" value="InterPro"/>
</dbReference>
<name>A0A166TW46_9AGAM</name>
<protein>
    <recommendedName>
        <fullName evidence="9">C2H2-type domain-containing protein</fullName>
    </recommendedName>
</protein>
<dbReference type="GO" id="GO:0000785">
    <property type="term" value="C:chromatin"/>
    <property type="evidence" value="ECO:0007669"/>
    <property type="project" value="TreeGrafter"/>
</dbReference>
<dbReference type="PANTHER" id="PTHR40626:SF32">
    <property type="entry name" value="ZINC FINGER PROTEIN RST2"/>
    <property type="match status" value="1"/>
</dbReference>
<evidence type="ECO:0000256" key="3">
    <source>
        <dbReference type="ARBA" id="ARBA00022737"/>
    </source>
</evidence>
<dbReference type="GO" id="GO:0005634">
    <property type="term" value="C:nucleus"/>
    <property type="evidence" value="ECO:0007669"/>
    <property type="project" value="UniProtKB-SubCell"/>
</dbReference>
<dbReference type="SUPFAM" id="SSF57667">
    <property type="entry name" value="beta-beta-alpha zinc fingers"/>
    <property type="match status" value="1"/>
</dbReference>
<dbReference type="InterPro" id="IPR036236">
    <property type="entry name" value="Znf_C2H2_sf"/>
</dbReference>
<keyword evidence="11" id="KW-1185">Reference proteome</keyword>
<gene>
    <name evidence="10" type="ORF">FIBSPDRAFT_776833</name>
</gene>
<evidence type="ECO:0000256" key="2">
    <source>
        <dbReference type="ARBA" id="ARBA00022723"/>
    </source>
</evidence>
<keyword evidence="5" id="KW-0862">Zinc</keyword>
<feature type="region of interest" description="Disordered" evidence="8">
    <location>
        <begin position="88"/>
        <end position="110"/>
    </location>
</feature>